<evidence type="ECO:0000256" key="4">
    <source>
        <dbReference type="ARBA" id="ARBA00022475"/>
    </source>
</evidence>
<dbReference type="Pfam" id="PF02518">
    <property type="entry name" value="HATPase_c"/>
    <property type="match status" value="1"/>
</dbReference>
<evidence type="ECO:0000256" key="2">
    <source>
        <dbReference type="ARBA" id="ARBA00004651"/>
    </source>
</evidence>
<keyword evidence="7 15" id="KW-0812">Transmembrane</keyword>
<dbReference type="Pfam" id="PF00512">
    <property type="entry name" value="HisKA"/>
    <property type="match status" value="1"/>
</dbReference>
<feature type="compositionally biased region" description="Basic residues" evidence="14">
    <location>
        <begin position="50"/>
        <end position="65"/>
    </location>
</feature>
<dbReference type="EMBL" id="AGZS01000001">
    <property type="protein sequence ID" value="EJD65557.1"/>
    <property type="molecule type" value="Genomic_DNA"/>
</dbReference>
<feature type="region of interest" description="Disordered" evidence="14">
    <location>
        <begin position="1"/>
        <end position="66"/>
    </location>
</feature>
<evidence type="ECO:0000256" key="13">
    <source>
        <dbReference type="ARBA" id="ARBA00023136"/>
    </source>
</evidence>
<evidence type="ECO:0000256" key="12">
    <source>
        <dbReference type="ARBA" id="ARBA00023012"/>
    </source>
</evidence>
<comment type="caution">
    <text evidence="18">The sequence shown here is derived from an EMBL/GenBank/DDBJ whole genome shotgun (WGS) entry which is preliminary data.</text>
</comment>
<dbReference type="InterPro" id="IPR004358">
    <property type="entry name" value="Sig_transdc_His_kin-like_C"/>
</dbReference>
<dbReference type="PRINTS" id="PR00344">
    <property type="entry name" value="BCTRLSENSOR"/>
</dbReference>
<dbReference type="Pfam" id="PF00672">
    <property type="entry name" value="HAMP"/>
    <property type="match status" value="1"/>
</dbReference>
<feature type="domain" description="HAMP" evidence="17">
    <location>
        <begin position="125"/>
        <end position="179"/>
    </location>
</feature>
<keyword evidence="11 15" id="KW-1133">Transmembrane helix</keyword>
<dbReference type="SUPFAM" id="SSF158472">
    <property type="entry name" value="HAMP domain-like"/>
    <property type="match status" value="1"/>
</dbReference>
<dbReference type="PANTHER" id="PTHR45528:SF1">
    <property type="entry name" value="SENSOR HISTIDINE KINASE CPXA"/>
    <property type="match status" value="1"/>
</dbReference>
<keyword evidence="9" id="KW-0418">Kinase</keyword>
<dbReference type="Proteomes" id="UP000006415">
    <property type="component" value="Unassembled WGS sequence"/>
</dbReference>
<dbReference type="Gene3D" id="3.30.565.10">
    <property type="entry name" value="Histidine kinase-like ATPase, C-terminal domain"/>
    <property type="match status" value="1"/>
</dbReference>
<evidence type="ECO:0000256" key="3">
    <source>
        <dbReference type="ARBA" id="ARBA00012438"/>
    </source>
</evidence>
<sequence length="412" mass="44959">MPDRKGDATPRTSSSAPHHTSPRGLYSKSAYDTYRMQQEQARKAGGNTAPRKKRPSGARPRKKPSAVRPIGVFTSLKAELSILIIISTAITFLMSWFLLQYGISGWIAMPLTLAAALGVTYIFSHGLTSPLGEIRDAAEQMQEGNYEIRVTSAVSSRDEVGQLARSFNAMAEELEHADQMRRDLIANVSHELRTPVSALQAQVENMADGVIEPTPANLDGLLSQTMRLTDLIAFLLDMSRVEAGAASLEITEFNVKDFIDDVVKPLEIADGGHGHMISLDVPPNITMEGDQDRLRQLYTNIVSNAIKHSADGTAVLVEVREDRVHDTIVSNIINFGSQISQEARSDIFRRYVKGQGSRPGTGSGGTGLGLSIARWAAQLHSGTVRVVDDSRGANFEITLPKHHNIPLVDEQL</sequence>
<evidence type="ECO:0000256" key="15">
    <source>
        <dbReference type="SAM" id="Phobius"/>
    </source>
</evidence>
<dbReference type="GO" id="GO:0000155">
    <property type="term" value="F:phosphorelay sensor kinase activity"/>
    <property type="evidence" value="ECO:0007669"/>
    <property type="project" value="InterPro"/>
</dbReference>
<organism evidence="18 19">
    <name type="scientific">Scardovia wiggsiae F0424</name>
    <dbReference type="NCBI Taxonomy" id="857290"/>
    <lineage>
        <taxon>Bacteria</taxon>
        <taxon>Bacillati</taxon>
        <taxon>Actinomycetota</taxon>
        <taxon>Actinomycetes</taxon>
        <taxon>Bifidobacteriales</taxon>
        <taxon>Bifidobacteriaceae</taxon>
        <taxon>Scardovia</taxon>
    </lineage>
</organism>
<feature type="transmembrane region" description="Helical" evidence="15">
    <location>
        <begin position="105"/>
        <end position="123"/>
    </location>
</feature>
<dbReference type="CDD" id="cd06225">
    <property type="entry name" value="HAMP"/>
    <property type="match status" value="1"/>
</dbReference>
<dbReference type="Gene3D" id="1.10.8.500">
    <property type="entry name" value="HAMP domain in histidine kinase"/>
    <property type="match status" value="1"/>
</dbReference>
<dbReference type="SMART" id="SM00388">
    <property type="entry name" value="HisKA"/>
    <property type="match status" value="1"/>
</dbReference>
<evidence type="ECO:0000256" key="9">
    <source>
        <dbReference type="ARBA" id="ARBA00022777"/>
    </source>
</evidence>
<dbReference type="InterPro" id="IPR003660">
    <property type="entry name" value="HAMP_dom"/>
</dbReference>
<dbReference type="PROSITE" id="PS50109">
    <property type="entry name" value="HIS_KIN"/>
    <property type="match status" value="1"/>
</dbReference>
<gene>
    <name evidence="18" type="ORF">HMPREF9156_00321</name>
</gene>
<dbReference type="SUPFAM" id="SSF55874">
    <property type="entry name" value="ATPase domain of HSP90 chaperone/DNA topoisomerase II/histidine kinase"/>
    <property type="match status" value="1"/>
</dbReference>
<dbReference type="GO" id="GO:0005886">
    <property type="term" value="C:plasma membrane"/>
    <property type="evidence" value="ECO:0007669"/>
    <property type="project" value="UniProtKB-SubCell"/>
</dbReference>
<feature type="transmembrane region" description="Helical" evidence="15">
    <location>
        <begin position="80"/>
        <end position="99"/>
    </location>
</feature>
<evidence type="ECO:0000256" key="6">
    <source>
        <dbReference type="ARBA" id="ARBA00022679"/>
    </source>
</evidence>
<proteinExistence type="predicted"/>
<dbReference type="SUPFAM" id="SSF47384">
    <property type="entry name" value="Homodimeric domain of signal transducing histidine kinase"/>
    <property type="match status" value="1"/>
</dbReference>
<evidence type="ECO:0000256" key="10">
    <source>
        <dbReference type="ARBA" id="ARBA00022840"/>
    </source>
</evidence>
<keyword evidence="10" id="KW-0067">ATP-binding</keyword>
<evidence type="ECO:0000256" key="7">
    <source>
        <dbReference type="ARBA" id="ARBA00022692"/>
    </source>
</evidence>
<evidence type="ECO:0000256" key="11">
    <source>
        <dbReference type="ARBA" id="ARBA00022989"/>
    </source>
</evidence>
<evidence type="ECO:0000259" key="16">
    <source>
        <dbReference type="PROSITE" id="PS50109"/>
    </source>
</evidence>
<comment type="subcellular location">
    <subcellularLocation>
        <location evidence="2">Cell membrane</location>
        <topology evidence="2">Multi-pass membrane protein</topology>
    </subcellularLocation>
</comment>
<dbReference type="STRING" id="857290.HMPREF9156_00321"/>
<dbReference type="OrthoDB" id="9757990at2"/>
<evidence type="ECO:0000313" key="19">
    <source>
        <dbReference type="Proteomes" id="UP000006415"/>
    </source>
</evidence>
<comment type="catalytic activity">
    <reaction evidence="1">
        <text>ATP + protein L-histidine = ADP + protein N-phospho-L-histidine.</text>
        <dbReference type="EC" id="2.7.13.3"/>
    </reaction>
</comment>
<dbReference type="InterPro" id="IPR005467">
    <property type="entry name" value="His_kinase_dom"/>
</dbReference>
<dbReference type="PROSITE" id="PS50885">
    <property type="entry name" value="HAMP"/>
    <property type="match status" value="1"/>
</dbReference>
<feature type="domain" description="Histidine kinase" evidence="16">
    <location>
        <begin position="187"/>
        <end position="403"/>
    </location>
</feature>
<keyword evidence="12" id="KW-0902">Two-component regulatory system</keyword>
<dbReference type="eggNOG" id="COG5002">
    <property type="taxonomic scope" value="Bacteria"/>
</dbReference>
<evidence type="ECO:0000259" key="17">
    <source>
        <dbReference type="PROSITE" id="PS50885"/>
    </source>
</evidence>
<keyword evidence="6" id="KW-0808">Transferase</keyword>
<evidence type="ECO:0000256" key="5">
    <source>
        <dbReference type="ARBA" id="ARBA00022553"/>
    </source>
</evidence>
<dbReference type="EC" id="2.7.13.3" evidence="3"/>
<dbReference type="HOGENOM" id="CLU_000445_89_3_11"/>
<accession>J0LP20</accession>
<dbReference type="InterPro" id="IPR003594">
    <property type="entry name" value="HATPase_dom"/>
</dbReference>
<keyword evidence="4" id="KW-1003">Cell membrane</keyword>
<protein>
    <recommendedName>
        <fullName evidence="3">histidine kinase</fullName>
        <ecNumber evidence="3">2.7.13.3</ecNumber>
    </recommendedName>
</protein>
<keyword evidence="8" id="KW-0547">Nucleotide-binding</keyword>
<evidence type="ECO:0000313" key="18">
    <source>
        <dbReference type="EMBL" id="EJD65557.1"/>
    </source>
</evidence>
<reference evidence="18 19" key="1">
    <citation type="submission" date="2012-01" db="EMBL/GenBank/DDBJ databases">
        <title>The Genome Sequence of Scardovia wiggsiae F0424.</title>
        <authorList>
            <consortium name="The Broad Institute Genome Sequencing Platform"/>
            <person name="Earl A."/>
            <person name="Ward D."/>
            <person name="Feldgarden M."/>
            <person name="Gevers D."/>
            <person name="Izard J."/>
            <person name="Ganesan A."/>
            <person name="Baranova O.V."/>
            <person name="Blanton J.M."/>
            <person name="Tanner A.C."/>
            <person name="Mathney J."/>
            <person name="Dewhirst F.E."/>
            <person name="Young S.K."/>
            <person name="Zeng Q."/>
            <person name="Gargeya S."/>
            <person name="Fitzgerald M."/>
            <person name="Haas B."/>
            <person name="Abouelleil A."/>
            <person name="Alvarado L."/>
            <person name="Arachchi H.M."/>
            <person name="Berlin A."/>
            <person name="Chapman S.B."/>
            <person name="Gearin G."/>
            <person name="Goldberg J."/>
            <person name="Griggs A."/>
            <person name="Gujja S."/>
            <person name="Hansen M."/>
            <person name="Heiman D."/>
            <person name="Howarth C."/>
            <person name="Larimer J."/>
            <person name="Lui A."/>
            <person name="MacDonald P.J.P."/>
            <person name="McCowen C."/>
            <person name="Montmayeur A."/>
            <person name="Murphy C."/>
            <person name="Neiman D."/>
            <person name="Pearson M."/>
            <person name="Priest M."/>
            <person name="Roberts A."/>
            <person name="Saif S."/>
            <person name="Shea T."/>
            <person name="Sisk P."/>
            <person name="Stolte C."/>
            <person name="Sykes S."/>
            <person name="Wortman J."/>
            <person name="Nusbaum C."/>
            <person name="Birren B."/>
        </authorList>
    </citation>
    <scope>NUCLEOTIDE SEQUENCE [LARGE SCALE GENOMIC DNA]</scope>
    <source>
        <strain evidence="18 19">F0424</strain>
    </source>
</reference>
<dbReference type="InterPro" id="IPR003661">
    <property type="entry name" value="HisK_dim/P_dom"/>
</dbReference>
<evidence type="ECO:0000256" key="8">
    <source>
        <dbReference type="ARBA" id="ARBA00022741"/>
    </source>
</evidence>
<dbReference type="RefSeq" id="WP_007147389.1">
    <property type="nucleotide sequence ID" value="NZ_AKCI01000001.1"/>
</dbReference>
<dbReference type="CDD" id="cd00082">
    <property type="entry name" value="HisKA"/>
    <property type="match status" value="1"/>
</dbReference>
<keyword evidence="13 15" id="KW-0472">Membrane</keyword>
<dbReference type="Gene3D" id="1.10.287.130">
    <property type="match status" value="1"/>
</dbReference>
<evidence type="ECO:0000256" key="1">
    <source>
        <dbReference type="ARBA" id="ARBA00000085"/>
    </source>
</evidence>
<keyword evidence="19" id="KW-1185">Reference proteome</keyword>
<dbReference type="InterPro" id="IPR036890">
    <property type="entry name" value="HATPase_C_sf"/>
</dbReference>
<dbReference type="PANTHER" id="PTHR45528">
    <property type="entry name" value="SENSOR HISTIDINE KINASE CPXA"/>
    <property type="match status" value="1"/>
</dbReference>
<keyword evidence="5" id="KW-0597">Phosphoprotein</keyword>
<dbReference type="SMART" id="SM00304">
    <property type="entry name" value="HAMP"/>
    <property type="match status" value="1"/>
</dbReference>
<dbReference type="InterPro" id="IPR036097">
    <property type="entry name" value="HisK_dim/P_sf"/>
</dbReference>
<dbReference type="SMART" id="SM00387">
    <property type="entry name" value="HATPase_c"/>
    <property type="match status" value="1"/>
</dbReference>
<dbReference type="GO" id="GO:0005524">
    <property type="term" value="F:ATP binding"/>
    <property type="evidence" value="ECO:0007669"/>
    <property type="project" value="UniProtKB-KW"/>
</dbReference>
<dbReference type="InterPro" id="IPR050398">
    <property type="entry name" value="HssS/ArlS-like"/>
</dbReference>
<dbReference type="AlphaFoldDB" id="J0LP20"/>
<name>J0LP20_9BIFI</name>
<evidence type="ECO:0000256" key="14">
    <source>
        <dbReference type="SAM" id="MobiDB-lite"/>
    </source>
</evidence>